<dbReference type="InterPro" id="IPR028098">
    <property type="entry name" value="Glyco_trans_4-like_N"/>
</dbReference>
<dbReference type="eggNOG" id="COG0438">
    <property type="taxonomic scope" value="Bacteria"/>
</dbReference>
<evidence type="ECO:0000259" key="1">
    <source>
        <dbReference type="Pfam" id="PF13439"/>
    </source>
</evidence>
<evidence type="ECO:0000313" key="3">
    <source>
        <dbReference type="Proteomes" id="UP000030652"/>
    </source>
</evidence>
<dbReference type="CDD" id="cd03794">
    <property type="entry name" value="GT4_WbuB-like"/>
    <property type="match status" value="1"/>
</dbReference>
<proteinExistence type="predicted"/>
<dbReference type="SUPFAM" id="SSF53756">
    <property type="entry name" value="UDP-Glycosyltransferase/glycogen phosphorylase"/>
    <property type="match status" value="1"/>
</dbReference>
<dbReference type="EMBL" id="JRYO01000230">
    <property type="protein sequence ID" value="KHE90867.1"/>
    <property type="molecule type" value="Genomic_DNA"/>
</dbReference>
<protein>
    <recommendedName>
        <fullName evidence="1">Glycosyltransferase subfamily 4-like N-terminal domain-containing protein</fullName>
    </recommendedName>
</protein>
<evidence type="ECO:0000313" key="2">
    <source>
        <dbReference type="EMBL" id="KHE90867.1"/>
    </source>
</evidence>
<comment type="caution">
    <text evidence="2">The sequence shown here is derived from an EMBL/GenBank/DDBJ whole genome shotgun (WGS) entry which is preliminary data.</text>
</comment>
<dbReference type="PATRIC" id="fig|237368.3.peg.3661"/>
<dbReference type="Pfam" id="PF13439">
    <property type="entry name" value="Glyco_transf_4"/>
    <property type="match status" value="1"/>
</dbReference>
<dbReference type="Proteomes" id="UP000030652">
    <property type="component" value="Unassembled WGS sequence"/>
</dbReference>
<reference evidence="2 3" key="1">
    <citation type="submission" date="2014-10" db="EMBL/GenBank/DDBJ databases">
        <title>Draft genome of anammox bacterium scalindua brodae, obtained using differential coverage binning of sequence data from two enrichment reactors.</title>
        <authorList>
            <person name="Speth D.R."/>
            <person name="Russ L."/>
            <person name="Kartal B."/>
            <person name="Op den Camp H.J."/>
            <person name="Dutilh B.E."/>
            <person name="Jetten M.S."/>
        </authorList>
    </citation>
    <scope>NUCLEOTIDE SEQUENCE [LARGE SCALE GENOMIC DNA]</scope>
    <source>
        <strain evidence="2">RU1</strain>
    </source>
</reference>
<organism evidence="2 3">
    <name type="scientific">Candidatus Scalindua brodae</name>
    <dbReference type="NCBI Taxonomy" id="237368"/>
    <lineage>
        <taxon>Bacteria</taxon>
        <taxon>Pseudomonadati</taxon>
        <taxon>Planctomycetota</taxon>
        <taxon>Candidatus Brocadiia</taxon>
        <taxon>Candidatus Brocadiales</taxon>
        <taxon>Candidatus Scalinduaceae</taxon>
        <taxon>Candidatus Scalindua</taxon>
    </lineage>
</organism>
<name>A0A0B0ECD0_9BACT</name>
<dbReference type="AlphaFoldDB" id="A0A0B0ECD0"/>
<gene>
    <name evidence="2" type="ORF">SCABRO_03396</name>
</gene>
<feature type="domain" description="Glycosyltransferase subfamily 4-like N-terminal" evidence="1">
    <location>
        <begin position="24"/>
        <end position="214"/>
    </location>
</feature>
<accession>A0A0B0ECD0</accession>
<sequence>MKHRTKKALVLSYNFPPMLSPGTTRVLKFVKYLPKYGWEPHVLTPNNPNHKFLRYNYIDLEKEGINTNNVYRSRICNIDQFIYKYRLHKLIPGILPDYAIGWIPFAVQKGKEIVENDNVDVIFQSVPPFTSLLAGYLLKRLTGRPWIVDLRDMWSLVNGLRKGYRKKIDLYLEWKLLKHADCIITVSKVLAEHLMNSNKYKMPIVVIENGYDSEDYKDLQIQHNGQFRIVYTGGFYSGTQDPNGFFSALSNLIGRDKVRKDKLSVRIATSSHTYIKKVIGAYPLLNDVITVLPYMPYKESLEEQINASVLLFVRGKNVESLGVCGVKLYEYLFAKRPILALAPRNSLSAEVIERYNAGRVMAPDNISMIEDSIMFFYREYQEKGFVNCKSDSTAISQYDRYKLTGLLAEVFNDVVSI</sequence>
<dbReference type="Gene3D" id="3.40.50.2000">
    <property type="entry name" value="Glycogen Phosphorylase B"/>
    <property type="match status" value="2"/>
</dbReference>
<dbReference type="GO" id="GO:0016757">
    <property type="term" value="F:glycosyltransferase activity"/>
    <property type="evidence" value="ECO:0007669"/>
    <property type="project" value="UniProtKB-ARBA"/>
</dbReference>